<protein>
    <submittedName>
        <fullName evidence="3">Myosin-IIIa</fullName>
    </submittedName>
</protein>
<dbReference type="OrthoDB" id="10589752at2759"/>
<organism evidence="2 3">
    <name type="scientific">Austrofundulus limnaeus</name>
    <name type="common">Annual killifish</name>
    <dbReference type="NCBI Taxonomy" id="52670"/>
    <lineage>
        <taxon>Eukaryota</taxon>
        <taxon>Metazoa</taxon>
        <taxon>Chordata</taxon>
        <taxon>Craniata</taxon>
        <taxon>Vertebrata</taxon>
        <taxon>Euteleostomi</taxon>
        <taxon>Actinopterygii</taxon>
        <taxon>Neopterygii</taxon>
        <taxon>Teleostei</taxon>
        <taxon>Neoteleostei</taxon>
        <taxon>Acanthomorphata</taxon>
        <taxon>Ovalentaria</taxon>
        <taxon>Atherinomorphae</taxon>
        <taxon>Cyprinodontiformes</taxon>
        <taxon>Rivulidae</taxon>
        <taxon>Austrofundulus</taxon>
    </lineage>
</organism>
<evidence type="ECO:0000313" key="3">
    <source>
        <dbReference type="RefSeq" id="XP_013860853.1"/>
    </source>
</evidence>
<feature type="region of interest" description="Disordered" evidence="1">
    <location>
        <begin position="1"/>
        <end position="89"/>
    </location>
</feature>
<gene>
    <name evidence="3" type="primary">LOC106515550</name>
</gene>
<dbReference type="KEGG" id="alim:106515550"/>
<dbReference type="AlphaFoldDB" id="A0A2I4AZF7"/>
<dbReference type="Proteomes" id="UP000192220">
    <property type="component" value="Unplaced"/>
</dbReference>
<dbReference type="InParanoid" id="A0A2I4AZF7"/>
<sequence length="89" mass="10467">MTTENTSDGTPERRQSMDRRESTEETPAGSSRPMRERAITEPELPKPAKDKRRSVPRMSSTESRTADNPYDYRHLLRKTSQRRKLIKQY</sequence>
<reference evidence="3" key="1">
    <citation type="submission" date="2025-08" db="UniProtKB">
        <authorList>
            <consortium name="RefSeq"/>
        </authorList>
    </citation>
    <scope>IDENTIFICATION</scope>
    <source>
        <strain evidence="3">Quisiro</strain>
        <tissue evidence="3">Liver</tissue>
    </source>
</reference>
<feature type="compositionally biased region" description="Basic and acidic residues" evidence="1">
    <location>
        <begin position="10"/>
        <end position="23"/>
    </location>
</feature>
<feature type="compositionally biased region" description="Basic residues" evidence="1">
    <location>
        <begin position="75"/>
        <end position="89"/>
    </location>
</feature>
<accession>A0A2I4AZF7</accession>
<evidence type="ECO:0000313" key="2">
    <source>
        <dbReference type="Proteomes" id="UP000192220"/>
    </source>
</evidence>
<name>A0A2I4AZF7_AUSLI</name>
<dbReference type="RefSeq" id="XP_013860853.1">
    <property type="nucleotide sequence ID" value="XM_014005399.1"/>
</dbReference>
<dbReference type="GeneID" id="106515550"/>
<proteinExistence type="predicted"/>
<evidence type="ECO:0000256" key="1">
    <source>
        <dbReference type="SAM" id="MobiDB-lite"/>
    </source>
</evidence>
<feature type="compositionally biased region" description="Basic and acidic residues" evidence="1">
    <location>
        <begin position="33"/>
        <end position="48"/>
    </location>
</feature>
<keyword evidence="2" id="KW-1185">Reference proteome</keyword>